<dbReference type="EMBL" id="JAZHFS010000001">
    <property type="protein sequence ID" value="MEF2110927.1"/>
    <property type="molecule type" value="Genomic_DNA"/>
</dbReference>
<name>A0ABU7UHP9_9CLOT</name>
<organism evidence="1 2">
    <name type="scientific">Clostridium frigoriphilum</name>
    <dbReference type="NCBI Taxonomy" id="443253"/>
    <lineage>
        <taxon>Bacteria</taxon>
        <taxon>Bacillati</taxon>
        <taxon>Bacillota</taxon>
        <taxon>Clostridia</taxon>
        <taxon>Eubacteriales</taxon>
        <taxon>Clostridiaceae</taxon>
        <taxon>Clostridium</taxon>
    </lineage>
</organism>
<evidence type="ECO:0000313" key="2">
    <source>
        <dbReference type="Proteomes" id="UP001498469"/>
    </source>
</evidence>
<reference evidence="1 2" key="1">
    <citation type="submission" date="2023-11" db="EMBL/GenBank/DDBJ databases">
        <title>Draft genome sequence of a psychrophilic Clostridium strain from permafrost water brine.</title>
        <authorList>
            <person name="Shcherbakova V.A."/>
            <person name="Trubitsyn V.E."/>
            <person name="Zakharyuk A.G."/>
        </authorList>
    </citation>
    <scope>NUCLEOTIDE SEQUENCE [LARGE SCALE GENOMIC DNA]</scope>
    <source>
        <strain evidence="1 2">14F</strain>
    </source>
</reference>
<dbReference type="Proteomes" id="UP001498469">
    <property type="component" value="Unassembled WGS sequence"/>
</dbReference>
<evidence type="ECO:0008006" key="3">
    <source>
        <dbReference type="Google" id="ProtNLM"/>
    </source>
</evidence>
<evidence type="ECO:0000313" key="1">
    <source>
        <dbReference type="EMBL" id="MEF2110927.1"/>
    </source>
</evidence>
<sequence length="809" mass="93303">MFNKKDFSIPVSKYLQIIKPDYVYLQIKPYKTKNYDSTNIAKAIQGTYQAITKRIKIEYKNKYLGFKLPPYNVQYKTNFKISYCVDIHKGNTNFYFIVPKLFLNIVIEKIREIWSKVELDIVDPIEKFSNETVFYQVNYKKEDALSLKIDKKSSEPLNSILSVMEIMQDADRVTLVYNFLPKSQFNWIKKYNDTRKKIDNSEQVIKDRTTFRYKLGAGLGILNYIGNSIQSVLKDFLGDDKEVNTVMAELLITSNILETNKRLSDNTLRKKDKIVLDAQILIAASSPDIERNDQNIQSVCQAFKRTDEEGGNELIAKPVKLKEKDHINIEDYKFKRVIENTFSVDECQNFIQQPSRDLMKTLGISHVAVTAMPVPKELTHGYISTGKVKCKDGTQNSYLQDTYDKGSLPLVPVGAQGAGKSKFIANYYKFVNKRKEGGVVIDFIKNCELSDDIIKDIPPEDLIVLDYTNPRDIQSLCFNEYEVDPDMNAFDRLDLMNRQAQQILNFVNAINVEQPLQARMRKYLSAATNIVFATGESSFKEVIKCLENYEVRASYIEKLSEEELAFLEDEIKSLQDLDDYSKTSVKEPTPYIIGTKVDRISGILDRVSLLKEDFKLKYMFNKSSKNNINFAKELEKGKIIVIKMRQDKFTTHSKNVITTFLLSKVWIATEIRGSLNLQPKPTHICVDEIFQTKTAMQMLANQDILEQTRKFGCKFLLSCQFLQQIELINSTLEGAGASYMLLGGTSEKDFKHFENKLDDFEYSDLRDMPQYSSLNLIYYSGGYASYISKLPRPIRKRRRLKLIKLNKVA</sequence>
<protein>
    <recommendedName>
        <fullName evidence="3">AAA-like domain-containing protein</fullName>
    </recommendedName>
</protein>
<proteinExistence type="predicted"/>
<keyword evidence="2" id="KW-1185">Reference proteome</keyword>
<gene>
    <name evidence="1" type="ORF">SJI18_01235</name>
</gene>
<accession>A0ABU7UHP9</accession>
<dbReference type="RefSeq" id="WP_216247591.1">
    <property type="nucleotide sequence ID" value="NZ_JAZHFS010000001.1"/>
</dbReference>
<comment type="caution">
    <text evidence="1">The sequence shown here is derived from an EMBL/GenBank/DDBJ whole genome shotgun (WGS) entry which is preliminary data.</text>
</comment>